<comment type="caution">
    <text evidence="9">The sequence shown here is derived from an EMBL/GenBank/DDBJ whole genome shotgun (WGS) entry which is preliminary data.</text>
</comment>
<evidence type="ECO:0000313" key="10">
    <source>
        <dbReference type="Proteomes" id="UP001062901"/>
    </source>
</evidence>
<dbReference type="InterPro" id="IPR050962">
    <property type="entry name" value="Phosphate-bind_PstS"/>
</dbReference>
<keyword evidence="10" id="KW-1185">Reference proteome</keyword>
<reference evidence="9" key="1">
    <citation type="submission" date="2013-04" db="EMBL/GenBank/DDBJ databases">
        <title>The genome sequencing project of 58 acetic acid bacteria.</title>
        <authorList>
            <person name="Okamoto-Kainuma A."/>
            <person name="Ishikawa M."/>
            <person name="Umino S."/>
            <person name="Koizumi Y."/>
            <person name="Shiwa Y."/>
            <person name="Yoshikawa H."/>
            <person name="Matsutani M."/>
            <person name="Matsushita K."/>
        </authorList>
    </citation>
    <scope>NUCLEOTIDE SEQUENCE</scope>
    <source>
        <strain evidence="9">DSM 15669</strain>
    </source>
</reference>
<gene>
    <name evidence="9" type="ORF">AA15669_0963</name>
</gene>
<dbReference type="Pfam" id="PF12849">
    <property type="entry name" value="PBP_like_2"/>
    <property type="match status" value="1"/>
</dbReference>
<dbReference type="NCBIfam" id="NF008171">
    <property type="entry name" value="PRK10918.1"/>
    <property type="match status" value="1"/>
</dbReference>
<dbReference type="EMBL" id="BAQD01000012">
    <property type="protein sequence ID" value="GBQ06495.1"/>
    <property type="molecule type" value="Genomic_DNA"/>
</dbReference>
<sequence>MSVALVTPFSAHAASQAVTITGAGSSFAAPVYQSWSMPVATQTGISVNYQSIGSSAGQDQVSDRTVDFGASDKPMAADKLAKNHLYQFPSVMSGVVVVVNLPDVPEGKLHLDGPTLAMLYDGTITEWNDPRIQALNPGVTLPDDDVVAIHRADGSGTSYVFTSYLSCVSPSWNDQIGAGTLVDWKGGAGGRGNDGVAALVKQTPGSLGYVEYSYASQNHLNIAQLKNHDGNFVSPSLEGFAAASKAADWQEKNHYAVSLLDQAGAGSWPIVSPTYVLVPEEAVSHPEGKGVHDFFAWGFDHGEEVNHTLGYVGLPRTVQESIMKSWPSSETSPSH</sequence>
<dbReference type="Gene3D" id="3.40.190.10">
    <property type="entry name" value="Periplasmic binding protein-like II"/>
    <property type="match status" value="2"/>
</dbReference>
<evidence type="ECO:0000256" key="5">
    <source>
        <dbReference type="ARBA" id="ARBA00022448"/>
    </source>
</evidence>
<dbReference type="PIRSF" id="PIRSF002756">
    <property type="entry name" value="PstS"/>
    <property type="match status" value="1"/>
</dbReference>
<dbReference type="SUPFAM" id="SSF53850">
    <property type="entry name" value="Periplasmic binding protein-like II"/>
    <property type="match status" value="1"/>
</dbReference>
<dbReference type="InterPro" id="IPR005673">
    <property type="entry name" value="ABC_phos-bd_PstS"/>
</dbReference>
<accession>A0ABQ0NYE1</accession>
<proteinExistence type="inferred from homology"/>
<name>A0ABQ0NYE1_9PROT</name>
<dbReference type="CDD" id="cd13565">
    <property type="entry name" value="PBP2_PstS"/>
    <property type="match status" value="1"/>
</dbReference>
<evidence type="ECO:0000259" key="8">
    <source>
        <dbReference type="Pfam" id="PF12849"/>
    </source>
</evidence>
<dbReference type="RefSeq" id="WP_026294160.1">
    <property type="nucleotide sequence ID" value="NZ_BAQD01000012.1"/>
</dbReference>
<evidence type="ECO:0000256" key="3">
    <source>
        <dbReference type="ARBA" id="ARBA00011529"/>
    </source>
</evidence>
<protein>
    <recommendedName>
        <fullName evidence="4 7">Phosphate-binding protein PstS</fullName>
    </recommendedName>
</protein>
<evidence type="ECO:0000256" key="1">
    <source>
        <dbReference type="ARBA" id="ARBA00002841"/>
    </source>
</evidence>
<evidence type="ECO:0000256" key="7">
    <source>
        <dbReference type="PIRNR" id="PIRNR002756"/>
    </source>
</evidence>
<keyword evidence="5 7" id="KW-0813">Transport</keyword>
<evidence type="ECO:0000256" key="2">
    <source>
        <dbReference type="ARBA" id="ARBA00008725"/>
    </source>
</evidence>
<keyword evidence="6 7" id="KW-0592">Phosphate transport</keyword>
<dbReference type="InterPro" id="IPR024370">
    <property type="entry name" value="PBP_domain"/>
</dbReference>
<comment type="similarity">
    <text evidence="2 7">Belongs to the PstS family.</text>
</comment>
<dbReference type="PANTHER" id="PTHR42996">
    <property type="entry name" value="PHOSPHATE-BINDING PROTEIN PSTS"/>
    <property type="match status" value="1"/>
</dbReference>
<comment type="function">
    <text evidence="1 7">Part of the ABC transporter complex PstSACB involved in phosphate import.</text>
</comment>
<dbReference type="PANTHER" id="PTHR42996:SF1">
    <property type="entry name" value="PHOSPHATE-BINDING PROTEIN PSTS"/>
    <property type="match status" value="1"/>
</dbReference>
<evidence type="ECO:0000256" key="6">
    <source>
        <dbReference type="ARBA" id="ARBA00022592"/>
    </source>
</evidence>
<evidence type="ECO:0000313" key="9">
    <source>
        <dbReference type="EMBL" id="GBQ06495.1"/>
    </source>
</evidence>
<organism evidence="9 10">
    <name type="scientific">Saccharibacter floricola DSM 15669</name>
    <dbReference type="NCBI Taxonomy" id="1123227"/>
    <lineage>
        <taxon>Bacteria</taxon>
        <taxon>Pseudomonadati</taxon>
        <taxon>Pseudomonadota</taxon>
        <taxon>Alphaproteobacteria</taxon>
        <taxon>Acetobacterales</taxon>
        <taxon>Acetobacteraceae</taxon>
        <taxon>Saccharibacter</taxon>
    </lineage>
</organism>
<evidence type="ECO:0000256" key="4">
    <source>
        <dbReference type="ARBA" id="ARBA00021889"/>
    </source>
</evidence>
<dbReference type="NCBIfam" id="TIGR00975">
    <property type="entry name" value="3a0107s03"/>
    <property type="match status" value="1"/>
</dbReference>
<comment type="subunit">
    <text evidence="3 7">The complex is composed of two ATP-binding proteins (PstB), two transmembrane proteins (PstC and PstA) and a solute-binding protein (PstS).</text>
</comment>
<dbReference type="Proteomes" id="UP001062901">
    <property type="component" value="Unassembled WGS sequence"/>
</dbReference>
<feature type="domain" description="PBP" evidence="8">
    <location>
        <begin position="13"/>
        <end position="295"/>
    </location>
</feature>